<dbReference type="eggNOG" id="ENOG502R4A3">
    <property type="taxonomic scope" value="Eukaryota"/>
</dbReference>
<reference evidence="2" key="2">
    <citation type="submission" date="2018-05" db="EMBL/GenBank/DDBJ databases">
        <title>OmerRS3 (Oryza meridionalis Reference Sequence Version 3).</title>
        <authorList>
            <person name="Zhang J."/>
            <person name="Kudrna D."/>
            <person name="Lee S."/>
            <person name="Talag J."/>
            <person name="Welchert J."/>
            <person name="Wing R.A."/>
        </authorList>
    </citation>
    <scope>NUCLEOTIDE SEQUENCE [LARGE SCALE GENOMIC DNA]</scope>
    <source>
        <strain evidence="2">cv. OR44</strain>
    </source>
</reference>
<feature type="transmembrane region" description="Helical" evidence="1">
    <location>
        <begin position="46"/>
        <end position="68"/>
    </location>
</feature>
<dbReference type="AlphaFoldDB" id="A0A0E0DYI5"/>
<dbReference type="HOGENOM" id="CLU_103534_0_0_1"/>
<evidence type="ECO:0000313" key="3">
    <source>
        <dbReference type="Proteomes" id="UP000008021"/>
    </source>
</evidence>
<feature type="transmembrane region" description="Helical" evidence="1">
    <location>
        <begin position="7"/>
        <end position="26"/>
    </location>
</feature>
<dbReference type="Proteomes" id="UP000008021">
    <property type="component" value="Chromosome 6"/>
</dbReference>
<feature type="transmembrane region" description="Helical" evidence="1">
    <location>
        <begin position="180"/>
        <end position="203"/>
    </location>
</feature>
<feature type="transmembrane region" description="Helical" evidence="1">
    <location>
        <begin position="88"/>
        <end position="105"/>
    </location>
</feature>
<keyword evidence="1" id="KW-0472">Membrane</keyword>
<protein>
    <submittedName>
        <fullName evidence="2">Uncharacterized protein</fullName>
    </submittedName>
</protein>
<sequence>MATVPSVTAFFGLLVSMYATGFFPYVDVQSGGESCVVRARPPLDAAVHTMLLTAAVAMVGFNIAVALIYARLGGGGGGGAVDRRIPRVVYLILFASSGVLHVFLAPQPGAIDGGQDLLPLAAVAVARVLRPSAAAATFFLSMTLIYAHVRAGGEAGAAAAGAAAGNVPIPTTTVELLAKLVLAAALVTVVLTLTATVLAASYADLSTS</sequence>
<evidence type="ECO:0000313" key="2">
    <source>
        <dbReference type="EnsemblPlants" id="OMERI06G07640.1"/>
    </source>
</evidence>
<keyword evidence="1" id="KW-0812">Transmembrane</keyword>
<proteinExistence type="predicted"/>
<organism evidence="2">
    <name type="scientific">Oryza meridionalis</name>
    <dbReference type="NCBI Taxonomy" id="40149"/>
    <lineage>
        <taxon>Eukaryota</taxon>
        <taxon>Viridiplantae</taxon>
        <taxon>Streptophyta</taxon>
        <taxon>Embryophyta</taxon>
        <taxon>Tracheophyta</taxon>
        <taxon>Spermatophyta</taxon>
        <taxon>Magnoliopsida</taxon>
        <taxon>Liliopsida</taxon>
        <taxon>Poales</taxon>
        <taxon>Poaceae</taxon>
        <taxon>BOP clade</taxon>
        <taxon>Oryzoideae</taxon>
        <taxon>Oryzeae</taxon>
        <taxon>Oryzinae</taxon>
        <taxon>Oryza</taxon>
    </lineage>
</organism>
<name>A0A0E0DYI5_9ORYZ</name>
<dbReference type="Gramene" id="OMERI06G07640.1">
    <property type="protein sequence ID" value="OMERI06G07640.1"/>
    <property type="gene ID" value="OMERI06G07640"/>
</dbReference>
<evidence type="ECO:0000256" key="1">
    <source>
        <dbReference type="SAM" id="Phobius"/>
    </source>
</evidence>
<reference evidence="2" key="1">
    <citation type="submission" date="2015-04" db="UniProtKB">
        <authorList>
            <consortium name="EnsemblPlants"/>
        </authorList>
    </citation>
    <scope>IDENTIFICATION</scope>
</reference>
<dbReference type="EnsemblPlants" id="OMERI06G07640.1">
    <property type="protein sequence ID" value="OMERI06G07640.1"/>
    <property type="gene ID" value="OMERI06G07640"/>
</dbReference>
<keyword evidence="3" id="KW-1185">Reference proteome</keyword>
<accession>A0A0E0DYI5</accession>
<feature type="transmembrane region" description="Helical" evidence="1">
    <location>
        <begin position="117"/>
        <end position="140"/>
    </location>
</feature>
<keyword evidence="1" id="KW-1133">Transmembrane helix</keyword>